<dbReference type="PANTHER" id="PTHR30634:SF14">
    <property type="match status" value="1"/>
</dbReference>
<accession>A0ABP8M516</accession>
<dbReference type="EMBL" id="BAABHC010000035">
    <property type="protein sequence ID" value="GAA4443517.1"/>
    <property type="molecule type" value="Genomic_DNA"/>
</dbReference>
<dbReference type="InterPro" id="IPR050458">
    <property type="entry name" value="LolB"/>
</dbReference>
<gene>
    <name evidence="1" type="ORF">GCM10023188_44380</name>
</gene>
<evidence type="ECO:0000313" key="2">
    <source>
        <dbReference type="Proteomes" id="UP001500552"/>
    </source>
</evidence>
<comment type="caution">
    <text evidence="1">The sequence shown here is derived from an EMBL/GenBank/DDBJ whole genome shotgun (WGS) entry which is preliminary data.</text>
</comment>
<dbReference type="Pfam" id="PF18934">
    <property type="entry name" value="DUF5682"/>
    <property type="match status" value="1"/>
</dbReference>
<evidence type="ECO:0000313" key="1">
    <source>
        <dbReference type="EMBL" id="GAA4443517.1"/>
    </source>
</evidence>
<organism evidence="1 2">
    <name type="scientific">Pontibacter saemangeumensis</name>
    <dbReference type="NCBI Taxonomy" id="1084525"/>
    <lineage>
        <taxon>Bacteria</taxon>
        <taxon>Pseudomonadati</taxon>
        <taxon>Bacteroidota</taxon>
        <taxon>Cytophagia</taxon>
        <taxon>Cytophagales</taxon>
        <taxon>Hymenobacteraceae</taxon>
        <taxon>Pontibacter</taxon>
    </lineage>
</organism>
<dbReference type="Proteomes" id="UP001500552">
    <property type="component" value="Unassembled WGS sequence"/>
</dbReference>
<name>A0ABP8M516_9BACT</name>
<dbReference type="RefSeq" id="WP_345162556.1">
    <property type="nucleotide sequence ID" value="NZ_BAABHC010000035.1"/>
</dbReference>
<reference evidence="2" key="1">
    <citation type="journal article" date="2019" name="Int. J. Syst. Evol. Microbiol.">
        <title>The Global Catalogue of Microorganisms (GCM) 10K type strain sequencing project: providing services to taxonomists for standard genome sequencing and annotation.</title>
        <authorList>
            <consortium name="The Broad Institute Genomics Platform"/>
            <consortium name="The Broad Institute Genome Sequencing Center for Infectious Disease"/>
            <person name="Wu L."/>
            <person name="Ma J."/>
        </authorList>
    </citation>
    <scope>NUCLEOTIDE SEQUENCE [LARGE SCALE GENOMIC DNA]</scope>
    <source>
        <strain evidence="2">JCM 17926</strain>
    </source>
</reference>
<proteinExistence type="predicted"/>
<dbReference type="PANTHER" id="PTHR30634">
    <property type="entry name" value="OUTER MEMBRANE LOLAB LIPOPROTEIN INSERTION APPARATUS"/>
    <property type="match status" value="1"/>
</dbReference>
<dbReference type="InterPro" id="IPR043737">
    <property type="entry name" value="DUF5682"/>
</dbReference>
<sequence length="734" mass="82279">MVHVLGIRHHGPGSARQVKQALERLQPDIILIEGPPEGEALLHWAKHTEMAPPVALLVYRPDSPQQAVFYPFAAYSPEWQAIQYGLAHGLPIRFIDMPLTHKFALQDEPIETGEEEELPEVQAMRRNPLLFLAELAGYTDAELWWEQQFELRHDTLDTFHAVAEAMQALRDSLPEKEDLVEQIREAFMRKGIRTAQKEQYGNIAVICGAWHVPSLQHMPKQKADEELIKKLPKVKVEATWIPWTNSRLSFESGYGAGINSPGWYEHLWQKPDDDSTHWLIHVARIFREHQLDISSAHVIETVRLAQTLAALRNQAKIGLQELNEAVRTVMCMGDEVQLQLIWRELIVGHKVGSIPADSPQVPLQRDLEGWQKKLRLKPQEGTKSLLLDLRDEAGLQKSILLHRLRLLGMAWGEKRNVAGKGTFKEEWELRWRPELSISVLEKAAWGNTVEEAATAYAAHSAKQAKQLQEITNLLGDAIPAELALGVAALMKRMDVLAAGTSDVTELMEAFLPLVQIRRYGNVRNTKSDTVALIMDSLIARICAGLPSACTALDEEAGEKVATLIVKLEQGILLLEEDEYKDVWYATLMEVLDTHQANALVCGTCCKILHDGHVQNEEQTALEFSRILSPGTEPDYASSWLEGFLKSSATTLILDDRIWSILDEWLASLQPDTFQQVAPILRRTFADYTGAEKRKLAEKAKAGGSPAAVVSAALDLDEARARKVLPVFYKLIGVA</sequence>
<keyword evidence="2" id="KW-1185">Reference proteome</keyword>
<protein>
    <submittedName>
        <fullName evidence="1">DUF5682 family protein</fullName>
    </submittedName>
</protein>